<protein>
    <submittedName>
        <fullName evidence="1">Uncharacterized protein</fullName>
    </submittedName>
</protein>
<sequence>MILGRFIGKFINKFSGCWLLVVGCLLLERSKTKSLKHPVSFTDTPLIVILEGNLTSKHPVSFTDTPLIVILEGNLTTKLPCSRNHRFLLDDGRS</sequence>
<evidence type="ECO:0000313" key="1">
    <source>
        <dbReference type="EMBL" id="SDC88460.1"/>
    </source>
</evidence>
<evidence type="ECO:0000313" key="2">
    <source>
        <dbReference type="Proteomes" id="UP000199322"/>
    </source>
</evidence>
<dbReference type="EMBL" id="FMYV01000011">
    <property type="protein sequence ID" value="SDC88460.1"/>
    <property type="molecule type" value="Genomic_DNA"/>
</dbReference>
<dbReference type="Proteomes" id="UP000199322">
    <property type="component" value="Unassembled WGS sequence"/>
</dbReference>
<name>A0A1G6Q7K6_9BACT</name>
<dbReference type="PROSITE" id="PS51257">
    <property type="entry name" value="PROKAR_LIPOPROTEIN"/>
    <property type="match status" value="1"/>
</dbReference>
<organism evidence="1 2">
    <name type="scientific">Geotoga petraea</name>
    <dbReference type="NCBI Taxonomy" id="28234"/>
    <lineage>
        <taxon>Bacteria</taxon>
        <taxon>Thermotogati</taxon>
        <taxon>Thermotogota</taxon>
        <taxon>Thermotogae</taxon>
        <taxon>Petrotogales</taxon>
        <taxon>Petrotogaceae</taxon>
        <taxon>Geotoga</taxon>
    </lineage>
</organism>
<reference evidence="1 2" key="1">
    <citation type="submission" date="2016-10" db="EMBL/GenBank/DDBJ databases">
        <authorList>
            <person name="de Groot N.N."/>
        </authorList>
    </citation>
    <scope>NUCLEOTIDE SEQUENCE [LARGE SCALE GENOMIC DNA]</scope>
    <source>
        <strain evidence="1 2">WG14</strain>
    </source>
</reference>
<accession>A0A1G6Q7K6</accession>
<proteinExistence type="predicted"/>
<dbReference type="AlphaFoldDB" id="A0A1G6Q7K6"/>
<dbReference type="STRING" id="28234.SAMN04488588_2000"/>
<gene>
    <name evidence="1" type="ORF">SAMN04488588_2000</name>
</gene>
<keyword evidence="2" id="KW-1185">Reference proteome</keyword>